<feature type="binding site" evidence="4">
    <location>
        <position position="203"/>
    </location>
    <ligand>
        <name>3'-phosphoadenylyl sulfate</name>
        <dbReference type="ChEBI" id="CHEBI:58339"/>
    </ligand>
</feature>
<evidence type="ECO:0000256" key="4">
    <source>
        <dbReference type="PIRSR" id="PIRSR637359-2"/>
    </source>
</evidence>
<dbReference type="PANTHER" id="PTHR10605:SF56">
    <property type="entry name" value="BIFUNCTIONAL HEPARAN SULFATE N-DEACETYLASE_N-SULFOTRANSFERASE"/>
    <property type="match status" value="1"/>
</dbReference>
<evidence type="ECO:0000256" key="5">
    <source>
        <dbReference type="SAM" id="SignalP"/>
    </source>
</evidence>
<dbReference type="OMA" id="CEHPRIN"/>
<evidence type="ECO:0000313" key="7">
    <source>
        <dbReference type="EMBL" id="EDQ92066.1"/>
    </source>
</evidence>
<feature type="signal peptide" evidence="5">
    <location>
        <begin position="1"/>
        <end position="36"/>
    </location>
</feature>
<evidence type="ECO:0000259" key="6">
    <source>
        <dbReference type="Pfam" id="PF00685"/>
    </source>
</evidence>
<dbReference type="InterPro" id="IPR000863">
    <property type="entry name" value="Sulfotransferase_dom"/>
</dbReference>
<dbReference type="RefSeq" id="XP_001743352.1">
    <property type="nucleotide sequence ID" value="XM_001743300.1"/>
</dbReference>
<dbReference type="InterPro" id="IPR027417">
    <property type="entry name" value="P-loop_NTPase"/>
</dbReference>
<evidence type="ECO:0000256" key="3">
    <source>
        <dbReference type="PIRSR" id="PIRSR637359-1"/>
    </source>
</evidence>
<dbReference type="AlphaFoldDB" id="A9USA6"/>
<dbReference type="GO" id="GO:0008146">
    <property type="term" value="F:sulfotransferase activity"/>
    <property type="evidence" value="ECO:0007669"/>
    <property type="project" value="InterPro"/>
</dbReference>
<evidence type="ECO:0000256" key="2">
    <source>
        <dbReference type="ARBA" id="ARBA00023180"/>
    </source>
</evidence>
<dbReference type="SUPFAM" id="SSF52540">
    <property type="entry name" value="P-loop containing nucleoside triphosphate hydrolases"/>
    <property type="match status" value="1"/>
</dbReference>
<dbReference type="Proteomes" id="UP000001357">
    <property type="component" value="Unassembled WGS sequence"/>
</dbReference>
<reference evidence="7 8" key="1">
    <citation type="journal article" date="2008" name="Nature">
        <title>The genome of the choanoflagellate Monosiga brevicollis and the origin of metazoans.</title>
        <authorList>
            <consortium name="JGI Sequencing"/>
            <person name="King N."/>
            <person name="Westbrook M.J."/>
            <person name="Young S.L."/>
            <person name="Kuo A."/>
            <person name="Abedin M."/>
            <person name="Chapman J."/>
            <person name="Fairclough S."/>
            <person name="Hellsten U."/>
            <person name="Isogai Y."/>
            <person name="Letunic I."/>
            <person name="Marr M."/>
            <person name="Pincus D."/>
            <person name="Putnam N."/>
            <person name="Rokas A."/>
            <person name="Wright K.J."/>
            <person name="Zuzow R."/>
            <person name="Dirks W."/>
            <person name="Good M."/>
            <person name="Goodstein D."/>
            <person name="Lemons D."/>
            <person name="Li W."/>
            <person name="Lyons J.B."/>
            <person name="Morris A."/>
            <person name="Nichols S."/>
            <person name="Richter D.J."/>
            <person name="Salamov A."/>
            <person name="Bork P."/>
            <person name="Lim W.A."/>
            <person name="Manning G."/>
            <person name="Miller W.T."/>
            <person name="McGinnis W."/>
            <person name="Shapiro H."/>
            <person name="Tjian R."/>
            <person name="Grigoriev I.V."/>
            <person name="Rokhsar D."/>
        </authorList>
    </citation>
    <scope>NUCLEOTIDE SEQUENCE [LARGE SCALE GENOMIC DNA]</scope>
    <source>
        <strain evidence="8">MX1 / ATCC 50154</strain>
    </source>
</reference>
<keyword evidence="2" id="KW-0325">Glycoprotein</keyword>
<dbReference type="KEGG" id="mbr:MONBRDRAFT_22863"/>
<dbReference type="InterPro" id="IPR037359">
    <property type="entry name" value="NST/OST"/>
</dbReference>
<dbReference type="PANTHER" id="PTHR10605">
    <property type="entry name" value="HEPARAN SULFATE SULFOTRANSFERASE"/>
    <property type="match status" value="1"/>
</dbReference>
<dbReference type="InParanoid" id="A9USA6"/>
<evidence type="ECO:0000256" key="1">
    <source>
        <dbReference type="ARBA" id="ARBA00022679"/>
    </source>
</evidence>
<feature type="active site" description="For sulfotransferase activity" evidence="3">
    <location>
        <position position="89"/>
    </location>
</feature>
<feature type="chain" id="PRO_5002742397" description="Sulfotransferase domain-containing protein" evidence="5">
    <location>
        <begin position="37"/>
        <end position="390"/>
    </location>
</feature>
<proteinExistence type="predicted"/>
<sequence>MASAWGVAALSGLRRHAPRALLAFLLLLTLASLWLLQPTGENERLEGRRGHVDYGLPPLEHELNSSAQLQGVPAFVWEIPQLLIIGVMKAGTSALYYALCEHPRINCVAYVKEPFYLSSAEVAAQAREYHGLVQQERRRLFHLRYVQTVFNLTALSAGQVTLEASTTYLHSAAALTLITSRLMNADRIRMLVVLREPLSRALSHYNHEKRHGKQKATFGDAIAPELAILKSCHQQDTWLAQQNRLDEARPYEALYDCVQAESERYRLAKRRALPGYLFKSLYLWHLRPWLAAVPDRLHFVLHEHFRRDPITELAQLQRNIGLEEFDYESVREEITHEFQEGSRYNRFSGPMIHELALLFRAHNDLLELAIGMPLPWNEALERGHFVIPIE</sequence>
<keyword evidence="8" id="KW-1185">Reference proteome</keyword>
<evidence type="ECO:0000313" key="8">
    <source>
        <dbReference type="Proteomes" id="UP000001357"/>
    </source>
</evidence>
<keyword evidence="5" id="KW-0732">Signal</keyword>
<name>A9USA6_MONBE</name>
<feature type="domain" description="Sulfotransferase" evidence="6">
    <location>
        <begin position="80"/>
        <end position="336"/>
    </location>
</feature>
<organism evidence="7 8">
    <name type="scientific">Monosiga brevicollis</name>
    <name type="common">Choanoflagellate</name>
    <dbReference type="NCBI Taxonomy" id="81824"/>
    <lineage>
        <taxon>Eukaryota</taxon>
        <taxon>Choanoflagellata</taxon>
        <taxon>Craspedida</taxon>
        <taxon>Salpingoecidae</taxon>
        <taxon>Monosiga</taxon>
    </lineage>
</organism>
<dbReference type="GeneID" id="5888363"/>
<accession>A9USA6</accession>
<gene>
    <name evidence="7" type="ORF">MONBRDRAFT_22863</name>
</gene>
<feature type="binding site" evidence="4">
    <location>
        <position position="195"/>
    </location>
    <ligand>
        <name>3'-phosphoadenylyl sulfate</name>
        <dbReference type="ChEBI" id="CHEBI:58339"/>
    </ligand>
</feature>
<dbReference type="EMBL" id="CH991544">
    <property type="protein sequence ID" value="EDQ92066.1"/>
    <property type="molecule type" value="Genomic_DNA"/>
</dbReference>
<keyword evidence="1" id="KW-0808">Transferase</keyword>
<dbReference type="Pfam" id="PF00685">
    <property type="entry name" value="Sulfotransfer_1"/>
    <property type="match status" value="1"/>
</dbReference>
<dbReference type="Gene3D" id="3.40.50.300">
    <property type="entry name" value="P-loop containing nucleotide triphosphate hydrolases"/>
    <property type="match status" value="1"/>
</dbReference>
<protein>
    <recommendedName>
        <fullName evidence="6">Sulfotransferase domain-containing protein</fullName>
    </recommendedName>
</protein>